<dbReference type="InterPro" id="IPR029062">
    <property type="entry name" value="Class_I_gatase-like"/>
</dbReference>
<accession>A0A3M8CNN1</accession>
<dbReference type="AlphaFoldDB" id="A0A3M8CNN1"/>
<dbReference type="GO" id="GO:0005524">
    <property type="term" value="F:ATP binding"/>
    <property type="evidence" value="ECO:0007669"/>
    <property type="project" value="UniProtKB-UniRule"/>
</dbReference>
<dbReference type="RefSeq" id="WP_122907102.1">
    <property type="nucleotide sequence ID" value="NZ_CBCSBE010000018.1"/>
</dbReference>
<dbReference type="GO" id="GO:0006207">
    <property type="term" value="P:'de novo' pyrimidine nucleobase biosynthetic process"/>
    <property type="evidence" value="ECO:0007669"/>
    <property type="project" value="InterPro"/>
</dbReference>
<dbReference type="SUPFAM" id="SSF52021">
    <property type="entry name" value="Carbamoyl phosphate synthetase, small subunit N-terminal domain"/>
    <property type="match status" value="1"/>
</dbReference>
<feature type="region of interest" description="CPSase" evidence="8">
    <location>
        <begin position="1"/>
        <end position="177"/>
    </location>
</feature>
<keyword evidence="4 8" id="KW-0547">Nucleotide-binding</keyword>
<dbReference type="InterPro" id="IPR035686">
    <property type="entry name" value="CPSase_GATase1"/>
</dbReference>
<gene>
    <name evidence="8" type="primary">carA</name>
    <name evidence="10" type="ORF">EDM52_00595</name>
</gene>
<evidence type="ECO:0000256" key="4">
    <source>
        <dbReference type="ARBA" id="ARBA00022741"/>
    </source>
</evidence>
<dbReference type="GO" id="GO:0006541">
    <property type="term" value="P:glutamine metabolic process"/>
    <property type="evidence" value="ECO:0007669"/>
    <property type="project" value="InterPro"/>
</dbReference>
<dbReference type="Gene3D" id="3.50.30.20">
    <property type="entry name" value="Carbamoyl-phosphate synthase small subunit, N-terminal domain"/>
    <property type="match status" value="1"/>
</dbReference>
<comment type="caution">
    <text evidence="10">The sequence shown here is derived from an EMBL/GenBank/DDBJ whole genome shotgun (WGS) entry which is preliminary data.</text>
</comment>
<feature type="active site" evidence="8">
    <location>
        <position position="340"/>
    </location>
</feature>
<comment type="catalytic activity">
    <reaction evidence="7 8">
        <text>hydrogencarbonate + L-glutamine + 2 ATP + H2O = carbamoyl phosphate + L-glutamate + 2 ADP + phosphate + 2 H(+)</text>
        <dbReference type="Rhea" id="RHEA:18633"/>
        <dbReference type="ChEBI" id="CHEBI:15377"/>
        <dbReference type="ChEBI" id="CHEBI:15378"/>
        <dbReference type="ChEBI" id="CHEBI:17544"/>
        <dbReference type="ChEBI" id="CHEBI:29985"/>
        <dbReference type="ChEBI" id="CHEBI:30616"/>
        <dbReference type="ChEBI" id="CHEBI:43474"/>
        <dbReference type="ChEBI" id="CHEBI:58228"/>
        <dbReference type="ChEBI" id="CHEBI:58359"/>
        <dbReference type="ChEBI" id="CHEBI:456216"/>
        <dbReference type="EC" id="6.3.5.5"/>
    </reaction>
</comment>
<evidence type="ECO:0000313" key="11">
    <source>
        <dbReference type="Proteomes" id="UP000282028"/>
    </source>
</evidence>
<dbReference type="GO" id="GO:0004359">
    <property type="term" value="F:glutaminase activity"/>
    <property type="evidence" value="ECO:0007669"/>
    <property type="project" value="RHEA"/>
</dbReference>
<dbReference type="HAMAP" id="MF_01209">
    <property type="entry name" value="CPSase_S_chain"/>
    <property type="match status" value="1"/>
</dbReference>
<name>A0A3M8CNN1_9BACL</name>
<dbReference type="OrthoDB" id="9804328at2"/>
<feature type="active site" description="Nucleophile" evidence="8">
    <location>
        <position position="253"/>
    </location>
</feature>
<dbReference type="EMBL" id="RHHR01000002">
    <property type="protein sequence ID" value="RNB77061.1"/>
    <property type="molecule type" value="Genomic_DNA"/>
</dbReference>
<keyword evidence="8" id="KW-0665">Pyrimidine biosynthesis</keyword>
<feature type="binding site" evidence="8">
    <location>
        <position position="226"/>
    </location>
    <ligand>
        <name>L-glutamine</name>
        <dbReference type="ChEBI" id="CHEBI:58359"/>
    </ligand>
</feature>
<dbReference type="EC" id="6.3.5.5" evidence="8"/>
<evidence type="ECO:0000256" key="7">
    <source>
        <dbReference type="ARBA" id="ARBA00048816"/>
    </source>
</evidence>
<feature type="binding site" evidence="8">
    <location>
        <position position="228"/>
    </location>
    <ligand>
        <name>L-glutamine</name>
        <dbReference type="ChEBI" id="CHEBI:58359"/>
    </ligand>
</feature>
<organism evidence="10 11">
    <name type="scientific">Brevibacillus invocatus</name>
    <dbReference type="NCBI Taxonomy" id="173959"/>
    <lineage>
        <taxon>Bacteria</taxon>
        <taxon>Bacillati</taxon>
        <taxon>Bacillota</taxon>
        <taxon>Bacilli</taxon>
        <taxon>Bacillales</taxon>
        <taxon>Paenibacillaceae</taxon>
        <taxon>Brevibacillus</taxon>
    </lineage>
</organism>
<reference evidence="10 11" key="1">
    <citation type="submission" date="2018-10" db="EMBL/GenBank/DDBJ databases">
        <title>Phylogenomics of Brevibacillus.</title>
        <authorList>
            <person name="Dunlap C."/>
        </authorList>
    </citation>
    <scope>NUCLEOTIDE SEQUENCE [LARGE SCALE GENOMIC DNA]</scope>
    <source>
        <strain evidence="10 11">JCM 12215</strain>
    </source>
</reference>
<dbReference type="UniPathway" id="UPA00070">
    <property type="reaction ID" value="UER00115"/>
</dbReference>
<dbReference type="SMART" id="SM01097">
    <property type="entry name" value="CPSase_sm_chain"/>
    <property type="match status" value="1"/>
</dbReference>
<feature type="binding site" evidence="8">
    <location>
        <position position="295"/>
    </location>
    <ligand>
        <name>L-glutamine</name>
        <dbReference type="ChEBI" id="CHEBI:58359"/>
    </ligand>
</feature>
<dbReference type="InterPro" id="IPR002474">
    <property type="entry name" value="CarbamoylP_synth_ssu_N"/>
</dbReference>
<dbReference type="CDD" id="cd01744">
    <property type="entry name" value="GATase1_CPSase"/>
    <property type="match status" value="1"/>
</dbReference>
<comment type="similarity">
    <text evidence="2 8">Belongs to the CarA family.</text>
</comment>
<keyword evidence="8" id="KW-0028">Amino-acid biosynthesis</keyword>
<dbReference type="GO" id="GO:0044205">
    <property type="term" value="P:'de novo' UMP biosynthetic process"/>
    <property type="evidence" value="ECO:0007669"/>
    <property type="project" value="UniProtKB-UniRule"/>
</dbReference>
<feature type="domain" description="Carbamoyl-phosphate synthase small subunit N-terminal" evidence="9">
    <location>
        <begin position="9"/>
        <end position="139"/>
    </location>
</feature>
<comment type="pathway">
    <text evidence="1 8">Amino-acid biosynthesis; L-arginine biosynthesis; carbamoyl phosphate from bicarbonate: step 1/1.</text>
</comment>
<dbReference type="Gene3D" id="3.40.50.880">
    <property type="match status" value="1"/>
</dbReference>
<dbReference type="PRINTS" id="PR00097">
    <property type="entry name" value="ANTSNTHASEII"/>
</dbReference>
<dbReference type="Pfam" id="PF00988">
    <property type="entry name" value="CPSase_sm_chain"/>
    <property type="match status" value="1"/>
</dbReference>
<evidence type="ECO:0000313" key="10">
    <source>
        <dbReference type="EMBL" id="RNB77061.1"/>
    </source>
</evidence>
<feature type="binding site" evidence="8">
    <location>
        <position position="53"/>
    </location>
    <ligand>
        <name>L-glutamine</name>
        <dbReference type="ChEBI" id="CHEBI:58359"/>
    </ligand>
</feature>
<keyword evidence="11" id="KW-1185">Reference proteome</keyword>
<proteinExistence type="inferred from homology"/>
<dbReference type="InterPro" id="IPR017926">
    <property type="entry name" value="GATASE"/>
</dbReference>
<dbReference type="InterPro" id="IPR050472">
    <property type="entry name" value="Anth_synth/Amidotransfase"/>
</dbReference>
<keyword evidence="3 8" id="KW-0436">Ligase</keyword>
<dbReference type="UniPathway" id="UPA00068">
    <property type="reaction ID" value="UER00171"/>
</dbReference>
<dbReference type="InterPro" id="IPR036480">
    <property type="entry name" value="CarbP_synth_ssu_N_sf"/>
</dbReference>
<feature type="active site" evidence="8">
    <location>
        <position position="338"/>
    </location>
</feature>
<dbReference type="PANTHER" id="PTHR43418:SF7">
    <property type="entry name" value="CARBAMOYL-PHOSPHATE SYNTHASE SMALL CHAIN"/>
    <property type="match status" value="1"/>
</dbReference>
<comment type="subunit">
    <text evidence="8">Composed of two chains; the small (or glutamine) chain promotes the hydrolysis of glutamine to ammonia, which is used by the large (or ammonia) chain to synthesize carbamoyl phosphate. Tetramer of heterodimers (alpha,beta)4.</text>
</comment>
<dbReference type="PROSITE" id="PS51273">
    <property type="entry name" value="GATASE_TYPE_1"/>
    <property type="match status" value="1"/>
</dbReference>
<feature type="binding site" evidence="8">
    <location>
        <position position="254"/>
    </location>
    <ligand>
        <name>L-glutamine</name>
        <dbReference type="ChEBI" id="CHEBI:58359"/>
    </ligand>
</feature>
<evidence type="ECO:0000256" key="6">
    <source>
        <dbReference type="ARBA" id="ARBA00022962"/>
    </source>
</evidence>
<comment type="function">
    <text evidence="8">Small subunit of the glutamine-dependent carbamoyl phosphate synthetase (CPSase). CPSase catalyzes the formation of carbamoyl phosphate from the ammonia moiety of glutamine, carbonate, and phosphate donated by ATP, constituting the first step of 2 biosynthetic pathways, one leading to arginine and/or urea and the other to pyrimidine nucleotides. The small subunit (glutamine amidotransferase) binds and cleaves glutamine to supply the large subunit with the substrate ammonia.</text>
</comment>
<dbReference type="NCBIfam" id="TIGR01368">
    <property type="entry name" value="CPSaseIIsmall"/>
    <property type="match status" value="1"/>
</dbReference>
<sequence length="368" mass="40489">MNRENTGHGTGYLTLESGEVFTGTLYGALISGFGEVVFHTGMTGYQEVMSDPSFAGQIVTFTYPLIGNYGINDQDFEAAKPALTGMIISELCNEPSHYQSRKTLAEIADQYGFPILAGIDTRTITKRVRQNGPVFGVISDRILSAEEVVSLRSKHAKKSLVADVSTQQILRYTGNGEHVVLVDLGMKTSILHALLKMECKVTVVPFDTPISQIKELQPDGLLFSNGPGDPEHLLAYCSEWRKLVEQIPTLGICLGHQVLALMFGGKTEKLAYGHRGGNHPVKELMTGKVYMTSQNHGYVVKEESLDKRQLTVSYRNVNDGSVEGLCHQSMPVFSVQFHPEAHPGPSDTSHIFHQFLQSMRVVGANRYA</sequence>
<dbReference type="NCBIfam" id="NF009475">
    <property type="entry name" value="PRK12838.1"/>
    <property type="match status" value="1"/>
</dbReference>
<dbReference type="GO" id="GO:0004088">
    <property type="term" value="F:carbamoyl-phosphate synthase (glutamine-hydrolyzing) activity"/>
    <property type="evidence" value="ECO:0007669"/>
    <property type="project" value="UniProtKB-UniRule"/>
</dbReference>
<keyword evidence="6 8" id="KW-0315">Glutamine amidotransferase</keyword>
<dbReference type="InterPro" id="IPR006274">
    <property type="entry name" value="CarbamoylP_synth_ssu"/>
</dbReference>
<feature type="binding site" evidence="8">
    <location>
        <position position="297"/>
    </location>
    <ligand>
        <name>L-glutamine</name>
        <dbReference type="ChEBI" id="CHEBI:58359"/>
    </ligand>
</feature>
<evidence type="ECO:0000256" key="5">
    <source>
        <dbReference type="ARBA" id="ARBA00022840"/>
    </source>
</evidence>
<keyword evidence="5 8" id="KW-0067">ATP-binding</keyword>
<dbReference type="Proteomes" id="UP000282028">
    <property type="component" value="Unassembled WGS sequence"/>
</dbReference>
<protein>
    <recommendedName>
        <fullName evidence="8">Carbamoyl phosphate synthase small chain</fullName>
        <ecNumber evidence="8">6.3.5.5</ecNumber>
    </recommendedName>
    <alternativeName>
        <fullName evidence="8">Carbamoyl phosphate synthetase glutamine chain</fullName>
    </alternativeName>
</protein>
<dbReference type="PRINTS" id="PR00099">
    <property type="entry name" value="CPSGATASE"/>
</dbReference>
<evidence type="ECO:0000259" key="9">
    <source>
        <dbReference type="SMART" id="SM01097"/>
    </source>
</evidence>
<feature type="binding site" evidence="8">
    <location>
        <position position="298"/>
    </location>
    <ligand>
        <name>L-glutamine</name>
        <dbReference type="ChEBI" id="CHEBI:58359"/>
    </ligand>
</feature>
<dbReference type="GO" id="GO:0006526">
    <property type="term" value="P:L-arginine biosynthetic process"/>
    <property type="evidence" value="ECO:0007669"/>
    <property type="project" value="UniProtKB-UniRule"/>
</dbReference>
<dbReference type="Pfam" id="PF00117">
    <property type="entry name" value="GATase"/>
    <property type="match status" value="1"/>
</dbReference>
<evidence type="ECO:0000256" key="3">
    <source>
        <dbReference type="ARBA" id="ARBA00022598"/>
    </source>
</evidence>
<evidence type="ECO:0000256" key="8">
    <source>
        <dbReference type="HAMAP-Rule" id="MF_01209"/>
    </source>
</evidence>
<comment type="catalytic activity">
    <reaction evidence="8">
        <text>L-glutamine + H2O = L-glutamate + NH4(+)</text>
        <dbReference type="Rhea" id="RHEA:15889"/>
        <dbReference type="ChEBI" id="CHEBI:15377"/>
        <dbReference type="ChEBI" id="CHEBI:28938"/>
        <dbReference type="ChEBI" id="CHEBI:29985"/>
        <dbReference type="ChEBI" id="CHEBI:58359"/>
    </reaction>
</comment>
<keyword evidence="8" id="KW-0055">Arginine biosynthesis</keyword>
<dbReference type="PANTHER" id="PTHR43418">
    <property type="entry name" value="MULTIFUNCTIONAL TRYPTOPHAN BIOSYNTHESIS PROTEIN-RELATED"/>
    <property type="match status" value="1"/>
</dbReference>
<evidence type="ECO:0000256" key="2">
    <source>
        <dbReference type="ARBA" id="ARBA00007800"/>
    </source>
</evidence>
<dbReference type="PRINTS" id="PR00096">
    <property type="entry name" value="GATASE"/>
</dbReference>
<comment type="pathway">
    <text evidence="8">Pyrimidine metabolism; UMP biosynthesis via de novo pathway; (S)-dihydroorotate from bicarbonate: step 1/3.</text>
</comment>
<dbReference type="SUPFAM" id="SSF52317">
    <property type="entry name" value="Class I glutamine amidotransferase-like"/>
    <property type="match status" value="1"/>
</dbReference>
<feature type="binding site" evidence="8">
    <location>
        <position position="257"/>
    </location>
    <ligand>
        <name>L-glutamine</name>
        <dbReference type="ChEBI" id="CHEBI:58359"/>
    </ligand>
</feature>
<evidence type="ECO:0000256" key="1">
    <source>
        <dbReference type="ARBA" id="ARBA00005077"/>
    </source>
</evidence>